<dbReference type="PANTHER" id="PTHR20930:SF0">
    <property type="entry name" value="PROTEIN ILRUN"/>
    <property type="match status" value="1"/>
</dbReference>
<dbReference type="InterPro" id="IPR000433">
    <property type="entry name" value="Znf_ZZ"/>
</dbReference>
<keyword evidence="17" id="KW-1185">Reference proteome</keyword>
<gene>
    <name evidence="16" type="ORF">OLEA9_A057472</name>
</gene>
<dbReference type="SUPFAM" id="SSF46934">
    <property type="entry name" value="UBA-like"/>
    <property type="match status" value="1"/>
</dbReference>
<dbReference type="FunFam" id="2.60.40.10:FF:000199">
    <property type="entry name" value="next to BRCA1 gene 1 protein-like"/>
    <property type="match status" value="1"/>
</dbReference>
<feature type="region of interest" description="Disordered" evidence="12">
    <location>
        <begin position="576"/>
        <end position="598"/>
    </location>
</feature>
<dbReference type="Gene3D" id="3.10.20.90">
    <property type="entry name" value="Phosphatidylinositol 3-kinase Catalytic Subunit, Chain A, domain 1"/>
    <property type="match status" value="1"/>
</dbReference>
<evidence type="ECO:0000256" key="2">
    <source>
        <dbReference type="ARBA" id="ARBA00004419"/>
    </source>
</evidence>
<keyword evidence="8" id="KW-0653">Protein transport</keyword>
<keyword evidence="7" id="KW-0862">Zinc</keyword>
<dbReference type="InterPro" id="IPR053793">
    <property type="entry name" value="PB1-like"/>
</dbReference>
<feature type="compositionally biased region" description="Polar residues" evidence="12">
    <location>
        <begin position="583"/>
        <end position="598"/>
    </location>
</feature>
<evidence type="ECO:0000256" key="4">
    <source>
        <dbReference type="ARBA" id="ARBA00022554"/>
    </source>
</evidence>
<evidence type="ECO:0000256" key="10">
    <source>
        <dbReference type="ARBA" id="ARBA00023329"/>
    </source>
</evidence>
<evidence type="ECO:0000256" key="5">
    <source>
        <dbReference type="ARBA" id="ARBA00022723"/>
    </source>
</evidence>
<feature type="region of interest" description="Disordered" evidence="12">
    <location>
        <begin position="237"/>
        <end position="257"/>
    </location>
</feature>
<keyword evidence="3" id="KW-0813">Transport</keyword>
<dbReference type="SUPFAM" id="SSF57850">
    <property type="entry name" value="RING/U-box"/>
    <property type="match status" value="1"/>
</dbReference>
<dbReference type="PROSITE" id="PS50030">
    <property type="entry name" value="UBA"/>
    <property type="match status" value="1"/>
</dbReference>
<evidence type="ECO:0000313" key="17">
    <source>
        <dbReference type="Proteomes" id="UP000594638"/>
    </source>
</evidence>
<dbReference type="InterPro" id="IPR032350">
    <property type="entry name" value="Nbr1_FW"/>
</dbReference>
<dbReference type="Gene3D" id="3.30.60.90">
    <property type="match status" value="1"/>
</dbReference>
<evidence type="ECO:0000256" key="12">
    <source>
        <dbReference type="SAM" id="MobiDB-lite"/>
    </source>
</evidence>
<organism evidence="16 17">
    <name type="scientific">Olea europaea subsp. europaea</name>
    <dbReference type="NCBI Taxonomy" id="158383"/>
    <lineage>
        <taxon>Eukaryota</taxon>
        <taxon>Viridiplantae</taxon>
        <taxon>Streptophyta</taxon>
        <taxon>Embryophyta</taxon>
        <taxon>Tracheophyta</taxon>
        <taxon>Spermatophyta</taxon>
        <taxon>Magnoliopsida</taxon>
        <taxon>eudicotyledons</taxon>
        <taxon>Gunneridae</taxon>
        <taxon>Pentapetalae</taxon>
        <taxon>asterids</taxon>
        <taxon>lamiids</taxon>
        <taxon>Lamiales</taxon>
        <taxon>Oleaceae</taxon>
        <taxon>Oleeae</taxon>
        <taxon>Olea</taxon>
    </lineage>
</organism>
<dbReference type="GO" id="GO:0006914">
    <property type="term" value="P:autophagy"/>
    <property type="evidence" value="ECO:0007669"/>
    <property type="project" value="UniProtKB-KW"/>
</dbReference>
<dbReference type="GO" id="GO:0031410">
    <property type="term" value="C:cytoplasmic vesicle"/>
    <property type="evidence" value="ECO:0007669"/>
    <property type="project" value="UniProtKB-KW"/>
</dbReference>
<dbReference type="GO" id="GO:0005776">
    <property type="term" value="C:autophagosome"/>
    <property type="evidence" value="ECO:0007669"/>
    <property type="project" value="UniProtKB-SubCell"/>
</dbReference>
<evidence type="ECO:0000259" key="15">
    <source>
        <dbReference type="PROSITE" id="PS51745"/>
    </source>
</evidence>
<dbReference type="CDD" id="cd14947">
    <property type="entry name" value="NBR1_like"/>
    <property type="match status" value="1"/>
</dbReference>
<feature type="domain" description="UBA" evidence="13">
    <location>
        <begin position="673"/>
        <end position="711"/>
    </location>
</feature>
<dbReference type="Proteomes" id="UP000594638">
    <property type="component" value="Unassembled WGS sequence"/>
</dbReference>
<dbReference type="InterPro" id="IPR056893">
    <property type="entry name" value="UBA_Nbr1_C"/>
</dbReference>
<dbReference type="Pfam" id="PF16158">
    <property type="entry name" value="N_BRCA1_IG"/>
    <property type="match status" value="1"/>
</dbReference>
<evidence type="ECO:0000256" key="9">
    <source>
        <dbReference type="ARBA" id="ARBA00023006"/>
    </source>
</evidence>
<dbReference type="PANTHER" id="PTHR20930">
    <property type="entry name" value="OVARIAN CARCINOMA ANTIGEN CA125-RELATED"/>
    <property type="match status" value="1"/>
</dbReference>
<dbReference type="OrthoDB" id="906664at2759"/>
<dbReference type="Gene3D" id="2.60.40.10">
    <property type="entry name" value="Immunoglobulins"/>
    <property type="match status" value="1"/>
</dbReference>
<dbReference type="GO" id="GO:0015031">
    <property type="term" value="P:protein transport"/>
    <property type="evidence" value="ECO:0007669"/>
    <property type="project" value="UniProtKB-KW"/>
</dbReference>
<dbReference type="Pfam" id="PF24932">
    <property type="entry name" value="UBA_NBR1_C"/>
    <property type="match status" value="2"/>
</dbReference>
<keyword evidence="4" id="KW-0926">Vacuole</keyword>
<evidence type="ECO:0000256" key="8">
    <source>
        <dbReference type="ARBA" id="ARBA00022927"/>
    </source>
</evidence>
<dbReference type="InterPro" id="IPR043145">
    <property type="entry name" value="Znf_ZZ_sf"/>
</dbReference>
<dbReference type="FunFam" id="1.10.8.10:FF:000085">
    <property type="entry name" value="protein NBR1 homolog"/>
    <property type="match status" value="1"/>
</dbReference>
<dbReference type="SMART" id="SM00291">
    <property type="entry name" value="ZnF_ZZ"/>
    <property type="match status" value="1"/>
</dbReference>
<keyword evidence="6 11" id="KW-0863">Zinc-finger</keyword>
<dbReference type="PROSITE" id="PS50135">
    <property type="entry name" value="ZF_ZZ_2"/>
    <property type="match status" value="1"/>
</dbReference>
<dbReference type="AlphaFoldDB" id="A0A8S0P8L2"/>
<evidence type="ECO:0000256" key="7">
    <source>
        <dbReference type="ARBA" id="ARBA00022833"/>
    </source>
</evidence>
<sequence>MLDTFLQVTYGDTLRRFNAHVVDQELALNMDGLREKIISLFTFARDTELALTYIDEDGDVVTLVDDEDLRDVVRQALNPLRITVKLNAEKSGRHYTRSSGSSTPLRSPGVQPPLQMLKSNISEILKSVPEPLCETLTKLFAELESKSPGIAELVDSFSKMGLSTYLSKLSESEISGSTADATKTKDADCSNVAPVTSDFQTSSEEPSLRSNKDLPKLKPELIQLRAAEIKHDKVILEKDSPEEGNKPSVPRLGPKLPNVVGSIKYPDSVKRSSPDDGIKNVFHSGIGKSRDSHFDPGLIFECPFAGIPLGYDFDMPPQSSSHGFPFKRNNSQRDSNAIFHRGIRCDGCGVHPITGIRFKSKIKEDYDLCSICFAKMGNDTDYISIDRPLAYRHSSFKGPHHSHEHSPSIPPVFRGCKGGTPLKLDSRFIQDVNILDGTIVAPLTPFTKIWRMRNSGTLVWPQNTKLVWIGGDRLGDASSVEVEIPAAGLAIDQELDVAVDFVAPELPGRYISYWRMASPSGQKFGQRVWALIQVDTSPTEPSHEIFPGLNLNLPPINNGPMGPEIINEDANLVVDKHHKPDNSNRTSESGQQVVEVQPNTEQDVKFPTNNSLLVGGGESTSVPFAPPSGSYPIIDLSEVEPALAHPTPLVPSAASTIAVNAQASAQGVLEMSEVEEKLLKELDDMGFKQVDLNKEVLRTNKYDLEQSVDDLCGVCEWDPLLEELQEMGFQDTEVNKKLLKKNNGSIKRVVMDLITGER</sequence>
<name>A0A8S0P8L2_OLEEU</name>
<keyword evidence="9" id="KW-0072">Autophagy</keyword>
<accession>A0A8S0P8L2</accession>
<dbReference type="PROSITE" id="PS51745">
    <property type="entry name" value="PB1"/>
    <property type="match status" value="1"/>
</dbReference>
<evidence type="ECO:0000256" key="6">
    <source>
        <dbReference type="ARBA" id="ARBA00022771"/>
    </source>
</evidence>
<evidence type="ECO:0000256" key="1">
    <source>
        <dbReference type="ARBA" id="ARBA00004116"/>
    </source>
</evidence>
<dbReference type="CDD" id="cd14319">
    <property type="entry name" value="UBA_NBR1"/>
    <property type="match status" value="2"/>
</dbReference>
<evidence type="ECO:0000259" key="14">
    <source>
        <dbReference type="PROSITE" id="PS50135"/>
    </source>
</evidence>
<dbReference type="InterPro" id="IPR013783">
    <property type="entry name" value="Ig-like_fold"/>
</dbReference>
<dbReference type="SMART" id="SM00666">
    <property type="entry name" value="PB1"/>
    <property type="match status" value="1"/>
</dbReference>
<evidence type="ECO:0000256" key="3">
    <source>
        <dbReference type="ARBA" id="ARBA00022448"/>
    </source>
</evidence>
<reference evidence="16 17" key="1">
    <citation type="submission" date="2019-12" db="EMBL/GenBank/DDBJ databases">
        <authorList>
            <person name="Alioto T."/>
            <person name="Alioto T."/>
            <person name="Gomez Garrido J."/>
        </authorList>
    </citation>
    <scope>NUCLEOTIDE SEQUENCE [LARGE SCALE GENOMIC DNA]</scope>
</reference>
<proteinExistence type="predicted"/>
<protein>
    <submittedName>
        <fullName evidence="16">NBR1 homolog isoform X1</fullName>
    </submittedName>
</protein>
<dbReference type="InterPro" id="IPR009060">
    <property type="entry name" value="UBA-like_sf"/>
</dbReference>
<dbReference type="Gramene" id="OE9A057472T5">
    <property type="protein sequence ID" value="OE9A057472C5"/>
    <property type="gene ID" value="OE9A057472"/>
</dbReference>
<feature type="domain" description="PB1" evidence="15">
    <location>
        <begin position="3"/>
        <end position="87"/>
    </location>
</feature>
<feature type="compositionally biased region" description="Basic and acidic residues" evidence="12">
    <location>
        <begin position="206"/>
        <end position="215"/>
    </location>
</feature>
<comment type="subcellular location">
    <subcellularLocation>
        <location evidence="2">Cytoplasmic vesicle</location>
        <location evidence="2">Autophagosome</location>
    </subcellularLocation>
    <subcellularLocation>
        <location evidence="1">Vacuole</location>
    </subcellularLocation>
</comment>
<keyword evidence="10" id="KW-0968">Cytoplasmic vesicle</keyword>
<dbReference type="SUPFAM" id="SSF54277">
    <property type="entry name" value="CAD &amp; PB1 domains"/>
    <property type="match status" value="1"/>
</dbReference>
<feature type="compositionally biased region" description="Polar residues" evidence="12">
    <location>
        <begin position="193"/>
        <end position="205"/>
    </location>
</feature>
<evidence type="ECO:0000259" key="13">
    <source>
        <dbReference type="PROSITE" id="PS50030"/>
    </source>
</evidence>
<dbReference type="Pfam" id="PF00564">
    <property type="entry name" value="PB1"/>
    <property type="match status" value="1"/>
</dbReference>
<dbReference type="InterPro" id="IPR015940">
    <property type="entry name" value="UBA"/>
</dbReference>
<dbReference type="GO" id="GO:0008270">
    <property type="term" value="F:zinc ion binding"/>
    <property type="evidence" value="ECO:0007669"/>
    <property type="project" value="UniProtKB-KW"/>
</dbReference>
<dbReference type="Gene3D" id="1.10.8.10">
    <property type="entry name" value="DNA helicase RuvA subunit, C-terminal domain"/>
    <property type="match status" value="2"/>
</dbReference>
<feature type="region of interest" description="Disordered" evidence="12">
    <location>
        <begin position="91"/>
        <end position="111"/>
    </location>
</feature>
<evidence type="ECO:0000313" key="16">
    <source>
        <dbReference type="EMBL" id="CAA2934256.1"/>
    </source>
</evidence>
<evidence type="ECO:0000256" key="11">
    <source>
        <dbReference type="PROSITE-ProRule" id="PRU00228"/>
    </source>
</evidence>
<comment type="caution">
    <text evidence="16">The sequence shown here is derived from an EMBL/GenBank/DDBJ whole genome shotgun (WGS) entry which is preliminary data.</text>
</comment>
<dbReference type="Pfam" id="PF00569">
    <property type="entry name" value="ZZ"/>
    <property type="match status" value="1"/>
</dbReference>
<feature type="domain" description="ZZ-type" evidence="14">
    <location>
        <begin position="340"/>
        <end position="390"/>
    </location>
</feature>
<dbReference type="EMBL" id="CACTIH010000012">
    <property type="protein sequence ID" value="CAA2934256.1"/>
    <property type="molecule type" value="Genomic_DNA"/>
</dbReference>
<dbReference type="InterPro" id="IPR000270">
    <property type="entry name" value="PB1_dom"/>
</dbReference>
<keyword evidence="5" id="KW-0479">Metal-binding</keyword>
<feature type="region of interest" description="Disordered" evidence="12">
    <location>
        <begin position="175"/>
        <end position="215"/>
    </location>
</feature>